<sequence length="307" mass="35297">MKSALLQKTNLLLIGLLMVLAAGTYGIQKNLEVFHARARKIEDLKYLPSGKFLKPASLGYQNLLASMFWVKTVGYFGSHVLTDRQYPYLYQLVDVVTTLDPLFEYPYEFGGIVLALEVGHLQLSDAVLRKGLGNVQQSHPRYWYLPFFLGFNSMFYRRDFQTAARYMEMAARHPGRPEYLPLLVAKLYAKAYEPAVGLQFLEEMYRSTENRELKERIAQRIREVIVDRDIQLLEKSRDEYKKTRGAFPESLQALVQAGIIPAIPREPFGGRYQINARTGEVFSTKFKERLQIYLPGEPGRREGVGKP</sequence>
<reference evidence="1" key="1">
    <citation type="submission" date="2020-07" db="EMBL/GenBank/DDBJ databases">
        <title>Huge and variable diversity of episymbiotic CPR bacteria and DPANN archaea in groundwater ecosystems.</title>
        <authorList>
            <person name="He C.Y."/>
            <person name="Keren R."/>
            <person name="Whittaker M."/>
            <person name="Farag I.F."/>
            <person name="Doudna J."/>
            <person name="Cate J.H.D."/>
            <person name="Banfield J.F."/>
        </authorList>
    </citation>
    <scope>NUCLEOTIDE SEQUENCE</scope>
    <source>
        <strain evidence="1">NC_groundwater_717_Ag_S-0.2um_59_8</strain>
    </source>
</reference>
<evidence type="ECO:0000313" key="1">
    <source>
        <dbReference type="EMBL" id="MBI3015653.1"/>
    </source>
</evidence>
<dbReference type="SUPFAM" id="SSF54523">
    <property type="entry name" value="Pili subunits"/>
    <property type="match status" value="1"/>
</dbReference>
<dbReference type="EMBL" id="JACPSX010000218">
    <property type="protein sequence ID" value="MBI3015653.1"/>
    <property type="molecule type" value="Genomic_DNA"/>
</dbReference>
<protein>
    <submittedName>
        <fullName evidence="1">Uncharacterized protein</fullName>
    </submittedName>
</protein>
<accession>A0A932M137</accession>
<dbReference type="AlphaFoldDB" id="A0A932M137"/>
<comment type="caution">
    <text evidence="1">The sequence shown here is derived from an EMBL/GenBank/DDBJ whole genome shotgun (WGS) entry which is preliminary data.</text>
</comment>
<dbReference type="InterPro" id="IPR045584">
    <property type="entry name" value="Pilin-like"/>
</dbReference>
<gene>
    <name evidence="1" type="ORF">HYY65_11490</name>
</gene>
<evidence type="ECO:0000313" key="2">
    <source>
        <dbReference type="Proteomes" id="UP000741360"/>
    </source>
</evidence>
<organism evidence="1 2">
    <name type="scientific">Tectimicrobiota bacterium</name>
    <dbReference type="NCBI Taxonomy" id="2528274"/>
    <lineage>
        <taxon>Bacteria</taxon>
        <taxon>Pseudomonadati</taxon>
        <taxon>Nitrospinota/Tectimicrobiota group</taxon>
        <taxon>Candidatus Tectimicrobiota</taxon>
    </lineage>
</organism>
<proteinExistence type="predicted"/>
<name>A0A932M137_UNCTE</name>
<dbReference type="Proteomes" id="UP000741360">
    <property type="component" value="Unassembled WGS sequence"/>
</dbReference>